<gene>
    <name evidence="1" type="ORF">RirG_031590</name>
</gene>
<evidence type="ECO:0000313" key="1">
    <source>
        <dbReference type="EMBL" id="EXX76608.1"/>
    </source>
</evidence>
<sequence length="65" mass="7151">MVGHAAVLRPWQTSIATDEAFHKPCLALCSPSQHAQHAQQCDPCQQSYSTTQHVAKQVQHGRATQ</sequence>
<accession>A0A015NBP6</accession>
<protein>
    <submittedName>
        <fullName evidence="1">Uncharacterized protein</fullName>
    </submittedName>
</protein>
<dbReference type="AlphaFoldDB" id="A0A015NBP6"/>
<reference evidence="1 2" key="1">
    <citation type="submission" date="2014-02" db="EMBL/GenBank/DDBJ databases">
        <title>Single nucleus genome sequencing reveals high similarity among nuclei of an endomycorrhizal fungus.</title>
        <authorList>
            <person name="Lin K."/>
            <person name="Geurts R."/>
            <person name="Zhang Z."/>
            <person name="Limpens E."/>
            <person name="Saunders D.G."/>
            <person name="Mu D."/>
            <person name="Pang E."/>
            <person name="Cao H."/>
            <person name="Cha H."/>
            <person name="Lin T."/>
            <person name="Zhou Q."/>
            <person name="Shang Y."/>
            <person name="Li Y."/>
            <person name="Ivanov S."/>
            <person name="Sharma T."/>
            <person name="Velzen R.V."/>
            <person name="Ruijter N.D."/>
            <person name="Aanen D.K."/>
            <person name="Win J."/>
            <person name="Kamoun S."/>
            <person name="Bisseling T."/>
            <person name="Huang S."/>
        </authorList>
    </citation>
    <scope>NUCLEOTIDE SEQUENCE [LARGE SCALE GENOMIC DNA]</scope>
    <source>
        <strain evidence="2">DAOM197198w</strain>
    </source>
</reference>
<name>A0A015NBP6_RHIIW</name>
<keyword evidence="2" id="KW-1185">Reference proteome</keyword>
<comment type="caution">
    <text evidence="1">The sequence shown here is derived from an EMBL/GenBank/DDBJ whole genome shotgun (WGS) entry which is preliminary data.</text>
</comment>
<organism evidence="1 2">
    <name type="scientific">Rhizophagus irregularis (strain DAOM 197198w)</name>
    <name type="common">Glomus intraradices</name>
    <dbReference type="NCBI Taxonomy" id="1432141"/>
    <lineage>
        <taxon>Eukaryota</taxon>
        <taxon>Fungi</taxon>
        <taxon>Fungi incertae sedis</taxon>
        <taxon>Mucoromycota</taxon>
        <taxon>Glomeromycotina</taxon>
        <taxon>Glomeromycetes</taxon>
        <taxon>Glomerales</taxon>
        <taxon>Glomeraceae</taxon>
        <taxon>Rhizophagus</taxon>
    </lineage>
</organism>
<dbReference type="Proteomes" id="UP000022910">
    <property type="component" value="Unassembled WGS sequence"/>
</dbReference>
<dbReference type="HOGENOM" id="CLU_2850876_0_0_1"/>
<evidence type="ECO:0000313" key="2">
    <source>
        <dbReference type="Proteomes" id="UP000022910"/>
    </source>
</evidence>
<proteinExistence type="predicted"/>
<dbReference type="EMBL" id="JEMT01011989">
    <property type="protein sequence ID" value="EXX76608.1"/>
    <property type="molecule type" value="Genomic_DNA"/>
</dbReference>